<evidence type="ECO:0000313" key="1">
    <source>
        <dbReference type="EMBL" id="QFY44639.1"/>
    </source>
</evidence>
<keyword evidence="2" id="KW-1185">Reference proteome</keyword>
<dbReference type="InParanoid" id="A0A5Q0BM05"/>
<dbReference type="EMBL" id="CP044205">
    <property type="protein sequence ID" value="QFY44639.1"/>
    <property type="molecule type" value="Genomic_DNA"/>
</dbReference>
<name>A0A5Q0BM05_9GAMM</name>
<organism evidence="1 2">
    <name type="scientific">Candidatus Methylospira mobilis</name>
    <dbReference type="NCBI Taxonomy" id="1808979"/>
    <lineage>
        <taxon>Bacteria</taxon>
        <taxon>Pseudomonadati</taxon>
        <taxon>Pseudomonadota</taxon>
        <taxon>Gammaproteobacteria</taxon>
        <taxon>Methylococcales</taxon>
        <taxon>Methylococcaceae</taxon>
        <taxon>Candidatus Methylospira</taxon>
    </lineage>
</organism>
<sequence length="330" mass="36420">MAAYGLSDYVDNDLRSREEGAEGFSRLEGKFYSPGFWVSFAAHARDKGANYSDIQFINDDQRGYCEAIKLPSALNCVDTYPYPRRNEGVNYSPLVLLENAESTDGATQTINACIRNLCSGLSVDEFSNSLCEVVGDLHDNVWSHGKSTGFSMAQRWKKPYSEDAFLFEFALADRGIGFLRELRRVGLSIRSDAEAIDWCIKRGNSSKLVSQTSDDGWDQRLPSDMMGNPMLGIARVKESDNHHQGLGLAKLTDLVATYSGTLWLATGEAMYVIEPQQSYTKSLNFSWKGVSVACRFDSSLIVNNTGKKRIDNITSELIGLLGGGYGGNNT</sequence>
<dbReference type="AlphaFoldDB" id="A0A5Q0BM05"/>
<gene>
    <name evidence="1" type="ORF">F6R98_20065</name>
</gene>
<dbReference type="OrthoDB" id="7017935at2"/>
<evidence type="ECO:0000313" key="2">
    <source>
        <dbReference type="Proteomes" id="UP000325755"/>
    </source>
</evidence>
<reference evidence="1 2" key="1">
    <citation type="submission" date="2019-09" db="EMBL/GenBank/DDBJ databases">
        <title>Ecophysiology of the spiral-shaped methanotroph Methylospira mobilis as revealed by the complete genome sequence.</title>
        <authorList>
            <person name="Oshkin I.Y."/>
            <person name="Dedysh S.N."/>
            <person name="Miroshnikov K."/>
            <person name="Danilova O.V."/>
            <person name="Hakobyan A."/>
            <person name="Liesack W."/>
        </authorList>
    </citation>
    <scope>NUCLEOTIDE SEQUENCE [LARGE SCALE GENOMIC DNA]</scope>
    <source>
        <strain evidence="1 2">Shm1</strain>
    </source>
</reference>
<dbReference type="RefSeq" id="WP_153250601.1">
    <property type="nucleotide sequence ID" value="NZ_CP044205.1"/>
</dbReference>
<accession>A0A5Q0BM05</accession>
<dbReference type="KEGG" id="mmob:F6R98_20065"/>
<proteinExistence type="predicted"/>
<dbReference type="Proteomes" id="UP000325755">
    <property type="component" value="Chromosome"/>
</dbReference>
<protein>
    <submittedName>
        <fullName evidence="1">Uncharacterized protein</fullName>
    </submittedName>
</protein>